<dbReference type="Proteomes" id="UP000464053">
    <property type="component" value="Chromosome"/>
</dbReference>
<accession>A0A6P1Q0J3</accession>
<organism evidence="1 2">
    <name type="scientific">Mixta intestinalis</name>
    <dbReference type="NCBI Taxonomy" id="1615494"/>
    <lineage>
        <taxon>Bacteria</taxon>
        <taxon>Pseudomonadati</taxon>
        <taxon>Pseudomonadota</taxon>
        <taxon>Gammaproteobacteria</taxon>
        <taxon>Enterobacterales</taxon>
        <taxon>Erwiniaceae</taxon>
        <taxon>Mixta</taxon>
    </lineage>
</organism>
<dbReference type="AlphaFoldDB" id="A0A6P1Q0J3"/>
<reference evidence="1 2" key="1">
    <citation type="submission" date="2018-03" db="EMBL/GenBank/DDBJ databases">
        <title>Pantoea intestinalis SRCM103226 isolated form the mealworm.</title>
        <authorList>
            <person name="Jeong D.-Y."/>
            <person name="Kim J.W."/>
        </authorList>
    </citation>
    <scope>NUCLEOTIDE SEQUENCE [LARGE SCALE GENOMIC DNA]</scope>
    <source>
        <strain evidence="1 2">SRCM103226</strain>
    </source>
</reference>
<proteinExistence type="predicted"/>
<sequence length="150" mass="16277">MLTCLIFAELNEGSDASEEAASLLLASVAFCRSHKLSPRGHLPRSMLTSYARLSDALALMFTQQLPAEKIRHASYSQLPAQQTETLQLLRATQLKACPALFDADSALGNPGEARTAVQLTLATQASSPTLLFSGYKGQCWLQQVIPGERR</sequence>
<evidence type="ECO:0000313" key="2">
    <source>
        <dbReference type="Proteomes" id="UP000464053"/>
    </source>
</evidence>
<dbReference type="RefSeq" id="WP_160622339.1">
    <property type="nucleotide sequence ID" value="NZ_CP028271.1"/>
</dbReference>
<protein>
    <submittedName>
        <fullName evidence="1">Uncharacterized protein</fullName>
    </submittedName>
</protein>
<dbReference type="EMBL" id="CP028271">
    <property type="protein sequence ID" value="QHM72466.1"/>
    <property type="molecule type" value="Genomic_DNA"/>
</dbReference>
<dbReference type="KEGG" id="mint:C7M51_02779"/>
<gene>
    <name evidence="1" type="ORF">C7M51_02779</name>
</gene>
<keyword evidence="2" id="KW-1185">Reference proteome</keyword>
<name>A0A6P1Q0J3_9GAMM</name>
<evidence type="ECO:0000313" key="1">
    <source>
        <dbReference type="EMBL" id="QHM72466.1"/>
    </source>
</evidence>